<organism evidence="1 2">
    <name type="scientific">Hypoxylon rubiginosum</name>
    <dbReference type="NCBI Taxonomy" id="110542"/>
    <lineage>
        <taxon>Eukaryota</taxon>
        <taxon>Fungi</taxon>
        <taxon>Dikarya</taxon>
        <taxon>Ascomycota</taxon>
        <taxon>Pezizomycotina</taxon>
        <taxon>Sordariomycetes</taxon>
        <taxon>Xylariomycetidae</taxon>
        <taxon>Xylariales</taxon>
        <taxon>Hypoxylaceae</taxon>
        <taxon>Hypoxylon</taxon>
    </lineage>
</organism>
<name>A0ACC0CKN9_9PEZI</name>
<dbReference type="Proteomes" id="UP001497680">
    <property type="component" value="Unassembled WGS sequence"/>
</dbReference>
<protein>
    <submittedName>
        <fullName evidence="1">Uncharacterized protein</fullName>
    </submittedName>
</protein>
<evidence type="ECO:0000313" key="2">
    <source>
        <dbReference type="Proteomes" id="UP001497680"/>
    </source>
</evidence>
<keyword evidence="2" id="KW-1185">Reference proteome</keyword>
<evidence type="ECO:0000313" key="1">
    <source>
        <dbReference type="EMBL" id="KAI6080973.1"/>
    </source>
</evidence>
<dbReference type="EMBL" id="MU394413">
    <property type="protein sequence ID" value="KAI6080973.1"/>
    <property type="molecule type" value="Genomic_DNA"/>
</dbReference>
<reference evidence="1 2" key="1">
    <citation type="journal article" date="2022" name="New Phytol.">
        <title>Ecological generalism drives hyperdiversity of secondary metabolite gene clusters in xylarialean endophytes.</title>
        <authorList>
            <person name="Franco M.E.E."/>
            <person name="Wisecaver J.H."/>
            <person name="Arnold A.E."/>
            <person name="Ju Y.M."/>
            <person name="Slot J.C."/>
            <person name="Ahrendt S."/>
            <person name="Moore L.P."/>
            <person name="Eastman K.E."/>
            <person name="Scott K."/>
            <person name="Konkel Z."/>
            <person name="Mondo S.J."/>
            <person name="Kuo A."/>
            <person name="Hayes R.D."/>
            <person name="Haridas S."/>
            <person name="Andreopoulos B."/>
            <person name="Riley R."/>
            <person name="LaButti K."/>
            <person name="Pangilinan J."/>
            <person name="Lipzen A."/>
            <person name="Amirebrahimi M."/>
            <person name="Yan J."/>
            <person name="Adam C."/>
            <person name="Keymanesh K."/>
            <person name="Ng V."/>
            <person name="Louie K."/>
            <person name="Northen T."/>
            <person name="Drula E."/>
            <person name="Henrissat B."/>
            <person name="Hsieh H.M."/>
            <person name="Youens-Clark K."/>
            <person name="Lutzoni F."/>
            <person name="Miadlikowska J."/>
            <person name="Eastwood D.C."/>
            <person name="Hamelin R.C."/>
            <person name="Grigoriev I.V."/>
            <person name="U'Ren J.M."/>
        </authorList>
    </citation>
    <scope>NUCLEOTIDE SEQUENCE [LARGE SCALE GENOMIC DNA]</scope>
    <source>
        <strain evidence="1 2">ER1909</strain>
    </source>
</reference>
<gene>
    <name evidence="1" type="ORF">F4821DRAFT_40478</name>
</gene>
<comment type="caution">
    <text evidence="1">The sequence shown here is derived from an EMBL/GenBank/DDBJ whole genome shotgun (WGS) entry which is preliminary data.</text>
</comment>
<sequence>MELPAWYAIALGGLLVPFFITYLCVLVAVLFQAGTEACVRRYATRPQLVRFVRYGSRVARVDIIVLFLFLLANVIALSLYVDDLLTFVRRSGLICTINLMPLFLGGRMNVIVNSCRLSLHTFSRIHRWLGRIVILEGFIHVVAAVSHRTPTMENVADRAALATTAMFLVMLLTRLLRARWYEAFFYLHLVLSAGAVATLFIHTPARLLESPTRYLAVCIGLQIFSGLLQLESLGKGSML</sequence>
<proteinExistence type="predicted"/>
<accession>A0ACC0CKN9</accession>